<evidence type="ECO:0000313" key="6">
    <source>
        <dbReference type="EMBL" id="ABQ14020.1"/>
    </source>
</evidence>
<evidence type="ECO:0000256" key="2">
    <source>
        <dbReference type="ARBA" id="ARBA00023125"/>
    </source>
</evidence>
<dbReference type="InterPro" id="IPR001647">
    <property type="entry name" value="HTH_TetR"/>
</dbReference>
<dbReference type="PRINTS" id="PR00455">
    <property type="entry name" value="HTHTETR"/>
</dbReference>
<dbReference type="AlphaFoldDB" id="A5EXF6"/>
<dbReference type="PROSITE" id="PS01081">
    <property type="entry name" value="HTH_TETR_1"/>
    <property type="match status" value="1"/>
</dbReference>
<proteinExistence type="predicted"/>
<dbReference type="PANTHER" id="PTHR47506">
    <property type="entry name" value="TRANSCRIPTIONAL REGULATORY PROTEIN"/>
    <property type="match status" value="1"/>
</dbReference>
<dbReference type="EMBL" id="CP000513">
    <property type="protein sequence ID" value="ABQ14020.1"/>
    <property type="molecule type" value="Genomic_DNA"/>
</dbReference>
<gene>
    <name evidence="6" type="ordered locus">DNO_1189</name>
</gene>
<keyword evidence="1" id="KW-0805">Transcription regulation</keyword>
<feature type="DNA-binding region" description="H-T-H motif" evidence="4">
    <location>
        <begin position="32"/>
        <end position="51"/>
    </location>
</feature>
<dbReference type="Proteomes" id="UP000000248">
    <property type="component" value="Chromosome"/>
</dbReference>
<protein>
    <submittedName>
        <fullName evidence="6">TetR family transcriptional regulator</fullName>
    </submittedName>
</protein>
<reference evidence="6 7" key="1">
    <citation type="journal article" date="2007" name="Nat. Biotechnol.">
        <title>Genome sequence and identification of candidate vaccine antigens from the animal pathogen Dichelobacter nodosus.</title>
        <authorList>
            <person name="Myers G.S."/>
            <person name="Parker D."/>
            <person name="Al-Hasani K."/>
            <person name="Kennan R.M."/>
            <person name="Seemann T."/>
            <person name="Ren Q."/>
            <person name="Badger J.H."/>
            <person name="Selengut J.D."/>
            <person name="Deboy R.T."/>
            <person name="Tettelin H."/>
            <person name="Boyce J.D."/>
            <person name="McCarl V.P."/>
            <person name="Han X."/>
            <person name="Nelson W.C."/>
            <person name="Madupu R."/>
            <person name="Mohamoud Y."/>
            <person name="Holley T."/>
            <person name="Fedorova N."/>
            <person name="Khouri H."/>
            <person name="Bottomley S.P."/>
            <person name="Whittington R.J."/>
            <person name="Adler B."/>
            <person name="Songer J.G."/>
            <person name="Rood J.I."/>
            <person name="Paulsen I.T."/>
        </authorList>
    </citation>
    <scope>NUCLEOTIDE SEQUENCE [LARGE SCALE GENOMIC DNA]</scope>
    <source>
        <strain evidence="6 7">VCS1703A</strain>
    </source>
</reference>
<dbReference type="InterPro" id="IPR023772">
    <property type="entry name" value="DNA-bd_HTH_TetR-type_CS"/>
</dbReference>
<keyword evidence="7" id="KW-1185">Reference proteome</keyword>
<name>A5EXF6_DICNV</name>
<evidence type="ECO:0000256" key="1">
    <source>
        <dbReference type="ARBA" id="ARBA00023015"/>
    </source>
</evidence>
<feature type="domain" description="HTH tetR-type" evidence="5">
    <location>
        <begin position="9"/>
        <end position="69"/>
    </location>
</feature>
<dbReference type="Pfam" id="PF00440">
    <property type="entry name" value="TetR_N"/>
    <property type="match status" value="1"/>
</dbReference>
<organism evidence="6 7">
    <name type="scientific">Dichelobacter nodosus (strain VCS1703A)</name>
    <dbReference type="NCBI Taxonomy" id="246195"/>
    <lineage>
        <taxon>Bacteria</taxon>
        <taxon>Pseudomonadati</taxon>
        <taxon>Pseudomonadota</taxon>
        <taxon>Gammaproteobacteria</taxon>
        <taxon>Cardiobacteriales</taxon>
        <taxon>Cardiobacteriaceae</taxon>
        <taxon>Dichelobacter</taxon>
    </lineage>
</organism>
<dbReference type="InterPro" id="IPR009057">
    <property type="entry name" value="Homeodomain-like_sf"/>
</dbReference>
<sequence length="199" mass="22635">MRRTKADAEKTKVMILNSALILFDEQGVTATTLGAIAEKAGVTRGAIYWHFDDKIDIFTALGERYMTLFINKMQQALSGHNTWLALGDAFEDLFTCDDEQIRFIRIVITQQEQDPIDTLSRHYHDTWKALINRAIDQAIARGELSEHTDRLRAFVHLSVAMRGVVTILAKEHDQQLHQAMQRYAGDVIRSSLEGIRLHG</sequence>
<evidence type="ECO:0000259" key="5">
    <source>
        <dbReference type="PROSITE" id="PS50977"/>
    </source>
</evidence>
<dbReference type="HOGENOM" id="CLU_069356_12_3_6"/>
<keyword evidence="3" id="KW-0804">Transcription</keyword>
<dbReference type="SUPFAM" id="SSF48498">
    <property type="entry name" value="Tetracyclin repressor-like, C-terminal domain"/>
    <property type="match status" value="1"/>
</dbReference>
<dbReference type="PROSITE" id="PS50977">
    <property type="entry name" value="HTH_TETR_2"/>
    <property type="match status" value="1"/>
</dbReference>
<dbReference type="OrthoDB" id="5816932at2"/>
<accession>A5EXF6</accession>
<dbReference type="RefSeq" id="WP_012031493.1">
    <property type="nucleotide sequence ID" value="NC_009446.1"/>
</dbReference>
<dbReference type="GO" id="GO:0003677">
    <property type="term" value="F:DNA binding"/>
    <property type="evidence" value="ECO:0007669"/>
    <property type="project" value="UniProtKB-UniRule"/>
</dbReference>
<dbReference type="Gene3D" id="1.10.357.10">
    <property type="entry name" value="Tetracycline Repressor, domain 2"/>
    <property type="match status" value="1"/>
</dbReference>
<dbReference type="SUPFAM" id="SSF46689">
    <property type="entry name" value="Homeodomain-like"/>
    <property type="match status" value="1"/>
</dbReference>
<evidence type="ECO:0000313" key="7">
    <source>
        <dbReference type="Proteomes" id="UP000000248"/>
    </source>
</evidence>
<keyword evidence="2 4" id="KW-0238">DNA-binding</keyword>
<dbReference type="eggNOG" id="COG1309">
    <property type="taxonomic scope" value="Bacteria"/>
</dbReference>
<dbReference type="STRING" id="246195.DNO_1189"/>
<dbReference type="KEGG" id="dno:DNO_1189"/>
<evidence type="ECO:0000256" key="4">
    <source>
        <dbReference type="PROSITE-ProRule" id="PRU00335"/>
    </source>
</evidence>
<evidence type="ECO:0000256" key="3">
    <source>
        <dbReference type="ARBA" id="ARBA00023163"/>
    </source>
</evidence>
<dbReference type="PANTHER" id="PTHR47506:SF6">
    <property type="entry name" value="HTH-TYPE TRANSCRIPTIONAL REPRESSOR NEMR"/>
    <property type="match status" value="1"/>
</dbReference>
<dbReference type="InterPro" id="IPR036271">
    <property type="entry name" value="Tet_transcr_reg_TetR-rel_C_sf"/>
</dbReference>